<dbReference type="GO" id="GO:0042790">
    <property type="term" value="P:nucleolar large rRNA transcription by RNA polymerase I"/>
    <property type="evidence" value="ECO:0007669"/>
    <property type="project" value="TreeGrafter"/>
</dbReference>
<name>A0A9Q8VBC6_9HYPO</name>
<dbReference type="RefSeq" id="XP_047843841.1">
    <property type="nucleotide sequence ID" value="XM_047987851.1"/>
</dbReference>
<dbReference type="InterPro" id="IPR048536">
    <property type="entry name" value="Rrn6_K-rich"/>
</dbReference>
<feature type="compositionally biased region" description="Basic residues" evidence="2">
    <location>
        <begin position="1001"/>
        <end position="1013"/>
    </location>
</feature>
<keyword evidence="7" id="KW-1185">Reference proteome</keyword>
<dbReference type="InterPro" id="IPR048537">
    <property type="entry name" value="RRN6_HB"/>
</dbReference>
<dbReference type="AlphaFoldDB" id="A0A9Q8VBC6"/>
<evidence type="ECO:0000256" key="1">
    <source>
        <dbReference type="SAM" id="Coils"/>
    </source>
</evidence>
<evidence type="ECO:0000259" key="5">
    <source>
        <dbReference type="Pfam" id="PF20640"/>
    </source>
</evidence>
<dbReference type="GO" id="GO:0070860">
    <property type="term" value="C:RNA polymerase I core factor complex"/>
    <property type="evidence" value="ECO:0007669"/>
    <property type="project" value="TreeGrafter"/>
</dbReference>
<dbReference type="GO" id="GO:0001163">
    <property type="term" value="F:RNA polymerase I transcription regulatory region sequence-specific DNA binding"/>
    <property type="evidence" value="ECO:0007669"/>
    <property type="project" value="TreeGrafter"/>
</dbReference>
<evidence type="ECO:0000256" key="2">
    <source>
        <dbReference type="SAM" id="MobiDB-lite"/>
    </source>
</evidence>
<dbReference type="Pfam" id="PF10214">
    <property type="entry name" value="Rrn6_beta-prop"/>
    <property type="match status" value="1"/>
</dbReference>
<feature type="coiled-coil region" evidence="1">
    <location>
        <begin position="908"/>
        <end position="935"/>
    </location>
</feature>
<feature type="compositionally biased region" description="Pro residues" evidence="2">
    <location>
        <begin position="848"/>
        <end position="857"/>
    </location>
</feature>
<feature type="domain" description="RRN6 helical bundle" evidence="5">
    <location>
        <begin position="607"/>
        <end position="802"/>
    </location>
</feature>
<dbReference type="InterPro" id="IPR048535">
    <property type="entry name" value="RRN6_beta-prop"/>
</dbReference>
<evidence type="ECO:0000259" key="3">
    <source>
        <dbReference type="Pfam" id="PF10214"/>
    </source>
</evidence>
<evidence type="ECO:0000313" key="6">
    <source>
        <dbReference type="EMBL" id="UNI20360.1"/>
    </source>
</evidence>
<feature type="domain" description="RRN6 K-rich C-terminal" evidence="4">
    <location>
        <begin position="886"/>
        <end position="1012"/>
    </location>
</feature>
<dbReference type="KEGG" id="ptkz:JDV02_006454"/>
<gene>
    <name evidence="6" type="ORF">JDV02_006454</name>
</gene>
<dbReference type="OrthoDB" id="4090074at2759"/>
<sequence length="1013" mass="112722">MAEHRRFADLNYGHAGLLTYIPSEDPENSPGVLHTTRALPSSLHFRIVGSSAQLYPPSKSVTPAATSSSHSWEERRVQRRWLLNSHPEAFIGDSSVQELLKDDMERFKNAVEEPNRKALLAVGLMADLTNQWNLRGASVLATATGHSGQELRLVRLDESQWQWGDHKDVLLNLSVIDPVHQEEEAIWTSDSVPITQVKFATHVSRHGYDRWLLVQKSTGTTLLQPEYNLLPVSQSETAEASGEQGPSFIKPNPLLTLEASRTGGNAHSDMFLNPSSLGCPPQLGVIDECGYWSIWNIMGATDAVKRTLHLVPFRCGHIIQGFMDTIPKYPSYPATSHGMLGVGAPQAGTTYRTPAKGAGPLGAVTVPSRYVLLWNSSQLELFDLEATTVFRKLDLTSSSHRRPDRILDIQLSPFNEDHVFVLTTRQVIWVDLDCLNRQGEEICKPKMLLACSHPGLGHEEIRMSVAPCAGETQSALVFTHSPGTEQLCVYWFTISPTTGLPQWYRDISRLPGSDGLSPSSNTQLLRVHPARLDASPKHSSDGPGSRYRDSDTQFYQVMALSDNLGVRYSMYSSVCDPTVEVTLPTTRVGWSKSEQRRRWKMRRRHFLQHVTDTFVVSDAMDQDDLAALLKQGDVEEEEKPAVVGENRLVPQRRPIRLKMDRIAQAIQEQLDASAAQGSLGLPVALFDALRAFIEHGLEFGMPLFTWADVAFSLEQPVQYGPPENGMESEIEQLFDVNSDNVVVTQLRRRSEKEPLDALLGLGYLQHQYSALWLDSGNEIPKDLQQIRRVWVNEIARDVFLSSYGVMVQHVPLLGAPTSGPDETLLEKSAILPSSPPRRSPRVTSSSPEPGPSTPPTPSVQEDAAIQRLMLLATFQEPALLVSTKQSKILSYWPAERGVDTRDYVSSVAVAADEKFRDARQRLHRIEAKRKAQAEKYKRPAFMRQGFPMSDGFDQEATSLPMRPPPVQAMSSQQAVPESSQTQMGPTVTMSQPMPGTFGGDRKKKKGKRKSGFR</sequence>
<feature type="region of interest" description="Disordered" evidence="2">
    <location>
        <begin position="828"/>
        <end position="859"/>
    </location>
</feature>
<dbReference type="Pfam" id="PF20639">
    <property type="entry name" value="Rrn6_K-rich"/>
    <property type="match status" value="1"/>
</dbReference>
<dbReference type="PANTHER" id="PTHR28221:SF2">
    <property type="entry name" value="RNA POLYMERASE I-SPECIFIC TRANSCRIPTION INITIATION FACTOR RRN6"/>
    <property type="match status" value="1"/>
</dbReference>
<accession>A0A9Q8VBC6</accession>
<proteinExistence type="predicted"/>
<organism evidence="6 7">
    <name type="scientific">Purpureocillium takamizusanense</name>
    <dbReference type="NCBI Taxonomy" id="2060973"/>
    <lineage>
        <taxon>Eukaryota</taxon>
        <taxon>Fungi</taxon>
        <taxon>Dikarya</taxon>
        <taxon>Ascomycota</taxon>
        <taxon>Pezizomycotina</taxon>
        <taxon>Sordariomycetes</taxon>
        <taxon>Hypocreomycetidae</taxon>
        <taxon>Hypocreales</taxon>
        <taxon>Ophiocordycipitaceae</taxon>
        <taxon>Purpureocillium</taxon>
    </lineage>
</organism>
<feature type="compositionally biased region" description="Polar residues" evidence="2">
    <location>
        <begin position="968"/>
        <end position="993"/>
    </location>
</feature>
<dbReference type="PANTHER" id="PTHR28221">
    <property type="entry name" value="RNA POLYMERASE I-SPECIFIC TRANSCRIPTION INITIATION FACTOR RRN6"/>
    <property type="match status" value="1"/>
</dbReference>
<evidence type="ECO:0000259" key="4">
    <source>
        <dbReference type="Pfam" id="PF20639"/>
    </source>
</evidence>
<evidence type="ECO:0008006" key="8">
    <source>
        <dbReference type="Google" id="ProtNLM"/>
    </source>
</evidence>
<reference evidence="6" key="1">
    <citation type="submission" date="2021-11" db="EMBL/GenBank/DDBJ databases">
        <title>Purpureocillium_takamizusanense_genome.</title>
        <authorList>
            <person name="Nguyen N.-H."/>
        </authorList>
    </citation>
    <scope>NUCLEOTIDE SEQUENCE</scope>
    <source>
        <strain evidence="6">PT3</strain>
    </source>
</reference>
<feature type="region of interest" description="Disordered" evidence="2">
    <location>
        <begin position="953"/>
        <end position="1013"/>
    </location>
</feature>
<evidence type="ECO:0000313" key="7">
    <source>
        <dbReference type="Proteomes" id="UP000829364"/>
    </source>
</evidence>
<keyword evidence="1" id="KW-0175">Coiled coil</keyword>
<dbReference type="Pfam" id="PF20640">
    <property type="entry name" value="Rrn6_HB"/>
    <property type="match status" value="1"/>
</dbReference>
<protein>
    <recommendedName>
        <fullName evidence="8">RNA polymerase I-specific transcription initiation factor RRN6-like protein</fullName>
    </recommendedName>
</protein>
<feature type="domain" description="RRN6 beta-propeller" evidence="3">
    <location>
        <begin position="114"/>
        <end position="500"/>
    </location>
</feature>
<dbReference type="InterPro" id="IPR019350">
    <property type="entry name" value="RNA_pol_I-sp_TIF_RRN6-like"/>
</dbReference>
<dbReference type="GO" id="GO:0001179">
    <property type="term" value="F:RNA polymerase I general transcription initiation factor binding"/>
    <property type="evidence" value="ECO:0007669"/>
    <property type="project" value="TreeGrafter"/>
</dbReference>
<dbReference type="GeneID" id="72068403"/>
<dbReference type="Proteomes" id="UP000829364">
    <property type="component" value="Chromosome 5"/>
</dbReference>
<dbReference type="EMBL" id="CP086358">
    <property type="protein sequence ID" value="UNI20360.1"/>
    <property type="molecule type" value="Genomic_DNA"/>
</dbReference>